<accession>A0A136JA87</accession>
<evidence type="ECO:0000256" key="1">
    <source>
        <dbReference type="SAM" id="SignalP"/>
    </source>
</evidence>
<evidence type="ECO:0000313" key="2">
    <source>
        <dbReference type="EMBL" id="KXJ94016.1"/>
    </source>
</evidence>
<dbReference type="EMBL" id="KQ964247">
    <property type="protein sequence ID" value="KXJ94016.1"/>
    <property type="molecule type" value="Genomic_DNA"/>
</dbReference>
<keyword evidence="3" id="KW-1185">Reference proteome</keyword>
<name>A0A136JA87_9PEZI</name>
<keyword evidence="1" id="KW-0732">Signal</keyword>
<evidence type="ECO:0000313" key="3">
    <source>
        <dbReference type="Proteomes" id="UP000070501"/>
    </source>
</evidence>
<dbReference type="AlphaFoldDB" id="A0A136JA87"/>
<gene>
    <name evidence="2" type="ORF">Micbo1qcDRAFT_220617</name>
</gene>
<feature type="chain" id="PRO_5007293615" evidence="1">
    <location>
        <begin position="21"/>
        <end position="156"/>
    </location>
</feature>
<proteinExistence type="predicted"/>
<dbReference type="InParanoid" id="A0A136JA87"/>
<reference evidence="3" key="1">
    <citation type="submission" date="2016-02" db="EMBL/GenBank/DDBJ databases">
        <title>Draft genome sequence of Microdochium bolleyi, a fungal endophyte of beachgrass.</title>
        <authorList>
            <consortium name="DOE Joint Genome Institute"/>
            <person name="David A.S."/>
            <person name="May G."/>
            <person name="Haridas S."/>
            <person name="Lim J."/>
            <person name="Wang M."/>
            <person name="Labutti K."/>
            <person name="Lipzen A."/>
            <person name="Barry K."/>
            <person name="Grigoriev I.V."/>
        </authorList>
    </citation>
    <scope>NUCLEOTIDE SEQUENCE [LARGE SCALE GENOMIC DNA]</scope>
    <source>
        <strain evidence="3">J235TASD1</strain>
    </source>
</reference>
<organism evidence="2 3">
    <name type="scientific">Microdochium bolleyi</name>
    <dbReference type="NCBI Taxonomy" id="196109"/>
    <lineage>
        <taxon>Eukaryota</taxon>
        <taxon>Fungi</taxon>
        <taxon>Dikarya</taxon>
        <taxon>Ascomycota</taxon>
        <taxon>Pezizomycotina</taxon>
        <taxon>Sordariomycetes</taxon>
        <taxon>Xylariomycetidae</taxon>
        <taxon>Xylariales</taxon>
        <taxon>Microdochiaceae</taxon>
        <taxon>Microdochium</taxon>
    </lineage>
</organism>
<dbReference type="STRING" id="196109.A0A136JA87"/>
<protein>
    <submittedName>
        <fullName evidence="2">Uncharacterized protein</fullName>
    </submittedName>
</protein>
<sequence length="156" mass="16670">MLFNLHSCVFLFVLLLSCFAASPAGASSESELVGAMEILPRQQARPGEVLLSNLQPFSGSLGGFAAPSISQSKDSRRPFEVDGNTFNSFSAAADRACDNQKNKCADAANAGRNRAFSVGECDQQNERCKTAAKSAKDTNFATFSFADADNEYFCEG</sequence>
<feature type="signal peptide" evidence="1">
    <location>
        <begin position="1"/>
        <end position="20"/>
    </location>
</feature>
<dbReference type="Proteomes" id="UP000070501">
    <property type="component" value="Unassembled WGS sequence"/>
</dbReference>
<dbReference type="OrthoDB" id="2507450at2759"/>